<dbReference type="EMBL" id="LOED01000007">
    <property type="protein sequence ID" value="KXG77824.1"/>
    <property type="molecule type" value="Genomic_DNA"/>
</dbReference>
<evidence type="ECO:0000256" key="5">
    <source>
        <dbReference type="ARBA" id="ARBA00023027"/>
    </source>
</evidence>
<dbReference type="InterPro" id="IPR013118">
    <property type="entry name" value="Mannitol_DH_C"/>
</dbReference>
<dbReference type="EC" id="1.1.1.17" evidence="2 7"/>
<evidence type="ECO:0000313" key="10">
    <source>
        <dbReference type="EMBL" id="KXG77824.1"/>
    </source>
</evidence>
<proteinExistence type="inferred from homology"/>
<feature type="domain" description="Mannitol dehydrogenase N-terminal" evidence="8">
    <location>
        <begin position="3"/>
        <end position="194"/>
    </location>
</feature>
<dbReference type="GO" id="GO:0019592">
    <property type="term" value="P:mannitol catabolic process"/>
    <property type="evidence" value="ECO:0007669"/>
    <property type="project" value="TreeGrafter"/>
</dbReference>
<dbReference type="InterPro" id="IPR023028">
    <property type="entry name" value="Mannitol_1_phos_5_DH"/>
</dbReference>
<protein>
    <recommendedName>
        <fullName evidence="3 7">Mannitol-1-phosphate 5-dehydrogenase</fullName>
        <ecNumber evidence="2 7">1.1.1.17</ecNumber>
    </recommendedName>
</protein>
<evidence type="ECO:0000256" key="1">
    <source>
        <dbReference type="ARBA" id="ARBA00006541"/>
    </source>
</evidence>
<keyword evidence="4 7" id="KW-0560">Oxidoreductase</keyword>
<evidence type="ECO:0000259" key="9">
    <source>
        <dbReference type="Pfam" id="PF08125"/>
    </source>
</evidence>
<dbReference type="PATRIC" id="fig|520764.3.peg.868"/>
<evidence type="ECO:0000256" key="6">
    <source>
        <dbReference type="ARBA" id="ARBA00048615"/>
    </source>
</evidence>
<dbReference type="GO" id="GO:0005829">
    <property type="term" value="C:cytosol"/>
    <property type="evidence" value="ECO:0007669"/>
    <property type="project" value="TreeGrafter"/>
</dbReference>
<dbReference type="RefSeq" id="WP_066352440.1">
    <property type="nucleotide sequence ID" value="NZ_LOED01000007.1"/>
</dbReference>
<dbReference type="InterPro" id="IPR008927">
    <property type="entry name" value="6-PGluconate_DH-like_C_sf"/>
</dbReference>
<dbReference type="PRINTS" id="PR00084">
    <property type="entry name" value="MTLDHDRGNASE"/>
</dbReference>
<dbReference type="PANTHER" id="PTHR30524:SF0">
    <property type="entry name" value="ALTRONATE OXIDOREDUCTASE-RELATED"/>
    <property type="match status" value="1"/>
</dbReference>
<dbReference type="STRING" id="520764.AN618_08360"/>
<evidence type="ECO:0000256" key="7">
    <source>
        <dbReference type="HAMAP-Rule" id="MF_00196"/>
    </source>
</evidence>
<evidence type="ECO:0000256" key="2">
    <source>
        <dbReference type="ARBA" id="ARBA00012939"/>
    </source>
</evidence>
<reference evidence="10 11" key="1">
    <citation type="submission" date="2015-12" db="EMBL/GenBank/DDBJ databases">
        <title>Draft genome sequnece of Fervidicola ferrireducens strain Y170.</title>
        <authorList>
            <person name="Patel B.K."/>
        </authorList>
    </citation>
    <scope>NUCLEOTIDE SEQUENCE [LARGE SCALE GENOMIC DNA]</scope>
    <source>
        <strain evidence="10 11">Y170</strain>
    </source>
</reference>
<dbReference type="InterPro" id="IPR013328">
    <property type="entry name" value="6PGD_dom2"/>
</dbReference>
<dbReference type="AlphaFoldDB" id="A0A140LB99"/>
<dbReference type="InterPro" id="IPR023027">
    <property type="entry name" value="Mannitol_DH_CS"/>
</dbReference>
<keyword evidence="5 7" id="KW-0520">NAD</keyword>
<feature type="binding site" evidence="7">
    <location>
        <begin position="4"/>
        <end position="15"/>
    </location>
    <ligand>
        <name>NAD(+)</name>
        <dbReference type="ChEBI" id="CHEBI:57540"/>
    </ligand>
</feature>
<dbReference type="PANTHER" id="PTHR30524">
    <property type="entry name" value="MANNITOL-1-PHOSPHATE 5-DEHYDROGENASE"/>
    <property type="match status" value="1"/>
</dbReference>
<comment type="caution">
    <text evidence="10">The sequence shown here is derived from an EMBL/GenBank/DDBJ whole genome shotgun (WGS) entry which is preliminary data.</text>
</comment>
<dbReference type="GO" id="GO:0008926">
    <property type="term" value="F:mannitol-1-phosphate 5-dehydrogenase activity"/>
    <property type="evidence" value="ECO:0007669"/>
    <property type="project" value="UniProtKB-UniRule"/>
</dbReference>
<evidence type="ECO:0000313" key="11">
    <source>
        <dbReference type="Proteomes" id="UP000070427"/>
    </source>
</evidence>
<comment type="catalytic activity">
    <reaction evidence="6 7">
        <text>D-mannitol 1-phosphate + NAD(+) = beta-D-fructose 6-phosphate + NADH + H(+)</text>
        <dbReference type="Rhea" id="RHEA:19661"/>
        <dbReference type="ChEBI" id="CHEBI:15378"/>
        <dbReference type="ChEBI" id="CHEBI:57540"/>
        <dbReference type="ChEBI" id="CHEBI:57634"/>
        <dbReference type="ChEBI" id="CHEBI:57945"/>
        <dbReference type="ChEBI" id="CHEBI:61381"/>
        <dbReference type="EC" id="1.1.1.17"/>
    </reaction>
</comment>
<dbReference type="InterPro" id="IPR000669">
    <property type="entry name" value="Mannitol_DH"/>
</dbReference>
<dbReference type="SUPFAM" id="SSF51735">
    <property type="entry name" value="NAD(P)-binding Rossmann-fold domains"/>
    <property type="match status" value="1"/>
</dbReference>
<evidence type="ECO:0000259" key="8">
    <source>
        <dbReference type="Pfam" id="PF01232"/>
    </source>
</evidence>
<dbReference type="OrthoDB" id="271711at2"/>
<dbReference type="InterPro" id="IPR036291">
    <property type="entry name" value="NAD(P)-bd_dom_sf"/>
</dbReference>
<evidence type="ECO:0000256" key="3">
    <source>
        <dbReference type="ARBA" id="ARBA00016219"/>
    </source>
</evidence>
<sequence length="381" mass="41761">MKTAVHFGAGNIGRGFIGFLLARAGYHVVFVDINADLVEALNKSGSYRVVEKGDELKVHLVEGVEGILATDEEMVAEKISEAQMVTTAVGPGVLKAIAPVIASGISRRLKRSSEPLNVIACENMVGASTFLKEKVMEHLSPAERQDAIKKVGFPDAAVDRIIPPQQGTFLLDVAVEPYFEWVVDAGGFAGEIPPIPGMKSVNNLRAYVERKIYTLNTGHAVAAYLGYEKGYDTILEALQDGSILETVRGAMEESGAYLTTRFGFDKKEHGNYIENTLRRFLNPALKDPVVRVGRNPLRKLGPKDRLVYPALKAQELGITPLNLSRGIAAALKFDHEEDEEARKLQRMIKEEGIDQVLKKVCGISEENPLCGIIKGYFIKIK</sequence>
<dbReference type="SUPFAM" id="SSF48179">
    <property type="entry name" value="6-phosphogluconate dehydrogenase C-terminal domain-like"/>
    <property type="match status" value="1"/>
</dbReference>
<dbReference type="Pfam" id="PF08125">
    <property type="entry name" value="Mannitol_dh_C"/>
    <property type="match status" value="1"/>
</dbReference>
<organism evidence="10 11">
    <name type="scientific">Fervidicola ferrireducens</name>
    <dbReference type="NCBI Taxonomy" id="520764"/>
    <lineage>
        <taxon>Bacteria</taxon>
        <taxon>Bacillati</taxon>
        <taxon>Bacillota</taxon>
        <taxon>Clostridia</taxon>
        <taxon>Thermosediminibacterales</taxon>
        <taxon>Thermosediminibacteraceae</taxon>
        <taxon>Fervidicola</taxon>
    </lineage>
</organism>
<dbReference type="HAMAP" id="MF_00196">
    <property type="entry name" value="Mannitol_dehydrog"/>
    <property type="match status" value="1"/>
</dbReference>
<dbReference type="PROSITE" id="PS00974">
    <property type="entry name" value="MANNITOL_DHGENASE"/>
    <property type="match status" value="1"/>
</dbReference>
<evidence type="ECO:0000256" key="4">
    <source>
        <dbReference type="ARBA" id="ARBA00023002"/>
    </source>
</evidence>
<dbReference type="Gene3D" id="3.40.50.720">
    <property type="entry name" value="NAD(P)-binding Rossmann-like Domain"/>
    <property type="match status" value="1"/>
</dbReference>
<dbReference type="FunCoup" id="A0A140LB99">
    <property type="interactions" value="13"/>
</dbReference>
<dbReference type="NCBIfam" id="NF002646">
    <property type="entry name" value="PRK02318.1-2"/>
    <property type="match status" value="1"/>
</dbReference>
<comment type="similarity">
    <text evidence="1 7">Belongs to the mannitol dehydrogenase family.</text>
</comment>
<gene>
    <name evidence="7 10" type="primary">mtlD</name>
    <name evidence="10" type="ORF">AN618_08360</name>
</gene>
<dbReference type="InterPro" id="IPR013131">
    <property type="entry name" value="Mannitol_DH_N"/>
</dbReference>
<dbReference type="InParanoid" id="A0A140LB99"/>
<feature type="domain" description="Mannitol dehydrogenase C-terminal" evidence="9">
    <location>
        <begin position="203"/>
        <end position="360"/>
    </location>
</feature>
<name>A0A140LB99_9FIRM</name>
<keyword evidence="11" id="KW-1185">Reference proteome</keyword>
<accession>A0A140LB99</accession>
<dbReference type="NCBIfam" id="NF002649">
    <property type="entry name" value="PRK02318.2-1"/>
    <property type="match status" value="1"/>
</dbReference>
<dbReference type="NCBIfam" id="NF002652">
    <property type="entry name" value="PRK02318.2-5"/>
    <property type="match status" value="1"/>
</dbReference>
<dbReference type="Proteomes" id="UP000070427">
    <property type="component" value="Unassembled WGS sequence"/>
</dbReference>
<dbReference type="Pfam" id="PF01232">
    <property type="entry name" value="Mannitol_dh"/>
    <property type="match status" value="1"/>
</dbReference>
<dbReference type="Gene3D" id="1.10.1040.10">
    <property type="entry name" value="N-(1-d-carboxylethyl)-l-norvaline Dehydrogenase, domain 2"/>
    <property type="match status" value="1"/>
</dbReference>